<dbReference type="Gene3D" id="4.10.800.10">
    <property type="entry name" value="Thyroglobulin type-1"/>
    <property type="match status" value="3"/>
</dbReference>
<accession>A7S7C1</accession>
<feature type="domain" description="Thyroglobulin type-1" evidence="6">
    <location>
        <begin position="1"/>
        <end position="75"/>
    </location>
</feature>
<evidence type="ECO:0000256" key="1">
    <source>
        <dbReference type="ARBA" id="ARBA00004613"/>
    </source>
</evidence>
<evidence type="ECO:0000256" key="5">
    <source>
        <dbReference type="PROSITE-ProRule" id="PRU00500"/>
    </source>
</evidence>
<feature type="disulfide bond" evidence="5">
    <location>
        <begin position="175"/>
        <end position="182"/>
    </location>
</feature>
<reference evidence="7 8" key="1">
    <citation type="journal article" date="2007" name="Science">
        <title>Sea anemone genome reveals ancestral eumetazoan gene repertoire and genomic organization.</title>
        <authorList>
            <person name="Putnam N.H."/>
            <person name="Srivastava M."/>
            <person name="Hellsten U."/>
            <person name="Dirks B."/>
            <person name="Chapman J."/>
            <person name="Salamov A."/>
            <person name="Terry A."/>
            <person name="Shapiro H."/>
            <person name="Lindquist E."/>
            <person name="Kapitonov V.V."/>
            <person name="Jurka J."/>
            <person name="Genikhovich G."/>
            <person name="Grigoriev I.V."/>
            <person name="Lucas S.M."/>
            <person name="Steele R.E."/>
            <person name="Finnerty J.R."/>
            <person name="Technau U."/>
            <person name="Martindale M.Q."/>
            <person name="Rokhsar D.S."/>
        </authorList>
    </citation>
    <scope>NUCLEOTIDE SEQUENCE [LARGE SCALE GENOMIC DNA]</scope>
    <source>
        <strain evidence="8">CH2 X CH6</strain>
    </source>
</reference>
<keyword evidence="4 5" id="KW-1015">Disulfide bond</keyword>
<name>A7S7C1_NEMVE</name>
<gene>
    <name evidence="7" type="ORF">NEMVEDRAFT_v1g107430</name>
</gene>
<dbReference type="CDD" id="cd00191">
    <property type="entry name" value="TY"/>
    <property type="match status" value="3"/>
</dbReference>
<dbReference type="Proteomes" id="UP000001593">
    <property type="component" value="Unassembled WGS sequence"/>
</dbReference>
<dbReference type="PhylomeDB" id="A7S7C1"/>
<evidence type="ECO:0000313" key="8">
    <source>
        <dbReference type="Proteomes" id="UP000001593"/>
    </source>
</evidence>
<dbReference type="InterPro" id="IPR000716">
    <property type="entry name" value="Thyroglobulin_1"/>
</dbReference>
<keyword evidence="3" id="KW-0677">Repeat</keyword>
<evidence type="ECO:0000259" key="6">
    <source>
        <dbReference type="PROSITE" id="PS51162"/>
    </source>
</evidence>
<dbReference type="SMART" id="SM00211">
    <property type="entry name" value="TY"/>
    <property type="match status" value="3"/>
</dbReference>
<keyword evidence="8" id="KW-1185">Reference proteome</keyword>
<dbReference type="PANTHER" id="PTHR12352:SF3">
    <property type="entry name" value="NIDOGEN-2"/>
    <property type="match status" value="1"/>
</dbReference>
<dbReference type="PANTHER" id="PTHR12352">
    <property type="entry name" value="SECRETED MODULAR CALCIUM-BINDING PROTEIN"/>
    <property type="match status" value="1"/>
</dbReference>
<dbReference type="PROSITE" id="PS00484">
    <property type="entry name" value="THYROGLOBULIN_1_1"/>
    <property type="match status" value="2"/>
</dbReference>
<dbReference type="InParanoid" id="A7S7C1"/>
<feature type="non-terminal residue" evidence="7">
    <location>
        <position position="195"/>
    </location>
</feature>
<feature type="non-terminal residue" evidence="7">
    <location>
        <position position="1"/>
    </location>
</feature>
<evidence type="ECO:0000256" key="3">
    <source>
        <dbReference type="ARBA" id="ARBA00022737"/>
    </source>
</evidence>
<dbReference type="SUPFAM" id="SSF57610">
    <property type="entry name" value="Thyroglobulin type-1 domain"/>
    <property type="match status" value="3"/>
</dbReference>
<organism evidence="7 8">
    <name type="scientific">Nematostella vectensis</name>
    <name type="common">Starlet sea anemone</name>
    <dbReference type="NCBI Taxonomy" id="45351"/>
    <lineage>
        <taxon>Eukaryota</taxon>
        <taxon>Metazoa</taxon>
        <taxon>Cnidaria</taxon>
        <taxon>Anthozoa</taxon>
        <taxon>Hexacorallia</taxon>
        <taxon>Actiniaria</taxon>
        <taxon>Edwardsiidae</taxon>
        <taxon>Nematostella</taxon>
    </lineage>
</organism>
<evidence type="ECO:0000313" key="7">
    <source>
        <dbReference type="EMBL" id="EDO40370.1"/>
    </source>
</evidence>
<dbReference type="EMBL" id="DS469592">
    <property type="protein sequence ID" value="EDO40370.1"/>
    <property type="molecule type" value="Genomic_DNA"/>
</dbReference>
<feature type="disulfide bond" evidence="5">
    <location>
        <begin position="105"/>
        <end position="112"/>
    </location>
</feature>
<sequence>LSPCQRRRLLGTALGRGNVEGYIPHCKSDGRYEEVQCHTGTKYCWCVDEKGVEVWGTRTRTFIRCAAFVKEPTPCQRAKGEALLSPETKRVPNCRPDGSYSRVQCDKSTGECWCSSEDGSETPGTRTSGTLRCPANEFSACQKHRHRVQGMTGQAPVGAYVPRCADDGSYETVQCHDGTRYCWCVDEDGKERPGT</sequence>
<dbReference type="Pfam" id="PF00086">
    <property type="entry name" value="Thyroglobulin_1"/>
    <property type="match status" value="3"/>
</dbReference>
<evidence type="ECO:0000256" key="4">
    <source>
        <dbReference type="ARBA" id="ARBA00023157"/>
    </source>
</evidence>
<comment type="subcellular location">
    <subcellularLocation>
        <location evidence="1">Secreted</location>
    </subcellularLocation>
</comment>
<dbReference type="AlphaFoldDB" id="A7S7C1"/>
<feature type="domain" description="Thyroglobulin type-1" evidence="6">
    <location>
        <begin position="84"/>
        <end position="133"/>
    </location>
</feature>
<keyword evidence="2" id="KW-0964">Secreted</keyword>
<dbReference type="InterPro" id="IPR051950">
    <property type="entry name" value="Dev_reg/Prot_inhib"/>
</dbReference>
<dbReference type="GO" id="GO:0005615">
    <property type="term" value="C:extracellular space"/>
    <property type="evidence" value="ECO:0000318"/>
    <property type="project" value="GO_Central"/>
</dbReference>
<proteinExistence type="predicted"/>
<dbReference type="eggNOG" id="KOG1214">
    <property type="taxonomic scope" value="Eukaryota"/>
</dbReference>
<dbReference type="OMA" id="ASECECA"/>
<protein>
    <recommendedName>
        <fullName evidence="6">Thyroglobulin type-1 domain-containing protein</fullName>
    </recommendedName>
</protein>
<feature type="disulfide bond" evidence="5">
    <location>
        <begin position="37"/>
        <end position="44"/>
    </location>
</feature>
<dbReference type="HOGENOM" id="CLU_088448_0_0_1"/>
<dbReference type="PROSITE" id="PS51162">
    <property type="entry name" value="THYROGLOBULIN_1_2"/>
    <property type="match status" value="3"/>
</dbReference>
<comment type="caution">
    <text evidence="5">Lacks conserved residue(s) required for the propagation of feature annotation.</text>
</comment>
<feature type="domain" description="Thyroglobulin type-1" evidence="6">
    <location>
        <begin position="138"/>
        <end position="195"/>
    </location>
</feature>
<evidence type="ECO:0000256" key="2">
    <source>
        <dbReference type="ARBA" id="ARBA00022525"/>
    </source>
</evidence>
<dbReference type="InterPro" id="IPR036857">
    <property type="entry name" value="Thyroglobulin_1_sf"/>
</dbReference>